<accession>A0A3A8JW18</accession>
<protein>
    <submittedName>
        <fullName evidence="1">LysR family transcriptional regulator</fullName>
    </submittedName>
</protein>
<proteinExistence type="predicted"/>
<dbReference type="Proteomes" id="UP000268313">
    <property type="component" value="Unassembled WGS sequence"/>
</dbReference>
<keyword evidence="2" id="KW-1185">Reference proteome</keyword>
<evidence type="ECO:0000313" key="1">
    <source>
        <dbReference type="EMBL" id="RKG99088.1"/>
    </source>
</evidence>
<feature type="non-terminal residue" evidence="1">
    <location>
        <position position="1"/>
    </location>
</feature>
<dbReference type="EMBL" id="RAWE01000122">
    <property type="protein sequence ID" value="RKG99088.1"/>
    <property type="molecule type" value="Genomic_DNA"/>
</dbReference>
<sequence length="51" mass="5854">TQPFPPDLHVWPLREQEPQVVEVVALWPSGGLSPAVRSILDGVRRRLNKRR</sequence>
<name>A0A3A8JW18_9BACT</name>
<comment type="caution">
    <text evidence="1">The sequence shown here is derived from an EMBL/GenBank/DDBJ whole genome shotgun (WGS) entry which is preliminary data.</text>
</comment>
<dbReference type="AlphaFoldDB" id="A0A3A8JW18"/>
<evidence type="ECO:0000313" key="2">
    <source>
        <dbReference type="Proteomes" id="UP000268313"/>
    </source>
</evidence>
<organism evidence="1 2">
    <name type="scientific">Corallococcus carmarthensis</name>
    <dbReference type="NCBI Taxonomy" id="2316728"/>
    <lineage>
        <taxon>Bacteria</taxon>
        <taxon>Pseudomonadati</taxon>
        <taxon>Myxococcota</taxon>
        <taxon>Myxococcia</taxon>
        <taxon>Myxococcales</taxon>
        <taxon>Cystobacterineae</taxon>
        <taxon>Myxococcaceae</taxon>
        <taxon>Corallococcus</taxon>
    </lineage>
</organism>
<reference evidence="2" key="1">
    <citation type="submission" date="2018-09" db="EMBL/GenBank/DDBJ databases">
        <authorList>
            <person name="Livingstone P.G."/>
            <person name="Whitworth D.E."/>
        </authorList>
    </citation>
    <scope>NUCLEOTIDE SEQUENCE [LARGE SCALE GENOMIC DNA]</scope>
    <source>
        <strain evidence="2">CA043D</strain>
    </source>
</reference>
<gene>
    <name evidence="1" type="ORF">D7X32_27430</name>
</gene>